<dbReference type="InterPro" id="IPR003143">
    <property type="entry name" value="Cyt_cd1_C_sf"/>
</dbReference>
<dbReference type="Pfam" id="PF13442">
    <property type="entry name" value="Cytochrome_CBB3"/>
    <property type="match status" value="1"/>
</dbReference>
<keyword evidence="13 21" id="KW-0408">Iron</keyword>
<name>A0A4R6ZWJ8_9GAMM</name>
<dbReference type="GO" id="GO:0042597">
    <property type="term" value="C:periplasmic space"/>
    <property type="evidence" value="ECO:0007669"/>
    <property type="project" value="UniProtKB-SubCell"/>
</dbReference>
<comment type="subcellular location">
    <subcellularLocation>
        <location evidence="3">Periplasm</location>
    </subcellularLocation>
</comment>
<gene>
    <name evidence="25" type="ORF">DFP85_10289</name>
</gene>
<evidence type="ECO:0000256" key="15">
    <source>
        <dbReference type="ARBA" id="ARBA00051350"/>
    </source>
</evidence>
<keyword evidence="9 23" id="KW-0732">Signal</keyword>
<dbReference type="OrthoDB" id="5290932at2"/>
<evidence type="ECO:0000256" key="13">
    <source>
        <dbReference type="ARBA" id="ARBA00023004"/>
    </source>
</evidence>
<comment type="caution">
    <text evidence="25">The sequence shown here is derived from an EMBL/GenBank/DDBJ whole genome shotgun (WGS) entry which is preliminary data.</text>
</comment>
<dbReference type="EC" id="1.7.99.1" evidence="16"/>
<evidence type="ECO:0000256" key="14">
    <source>
        <dbReference type="ARBA" id="ARBA00049340"/>
    </source>
</evidence>
<dbReference type="GO" id="GO:0020037">
    <property type="term" value="F:heme binding"/>
    <property type="evidence" value="ECO:0007669"/>
    <property type="project" value="InterPro"/>
</dbReference>
<evidence type="ECO:0000256" key="19">
    <source>
        <dbReference type="ARBA" id="ARBA00077813"/>
    </source>
</evidence>
<feature type="signal peptide" evidence="23">
    <location>
        <begin position="1"/>
        <end position="27"/>
    </location>
</feature>
<evidence type="ECO:0000256" key="4">
    <source>
        <dbReference type="ARBA" id="ARBA00011738"/>
    </source>
</evidence>
<evidence type="ECO:0000256" key="16">
    <source>
        <dbReference type="ARBA" id="ARBA00067067"/>
    </source>
</evidence>
<dbReference type="EMBL" id="SNZJ01000002">
    <property type="protein sequence ID" value="TDR56912.1"/>
    <property type="molecule type" value="Genomic_DNA"/>
</dbReference>
<evidence type="ECO:0000256" key="22">
    <source>
        <dbReference type="SAM" id="MobiDB-lite"/>
    </source>
</evidence>
<evidence type="ECO:0000256" key="23">
    <source>
        <dbReference type="SAM" id="SignalP"/>
    </source>
</evidence>
<evidence type="ECO:0000256" key="12">
    <source>
        <dbReference type="ARBA" id="ARBA00023002"/>
    </source>
</evidence>
<feature type="chain" id="PRO_5020461177" description="Nitrite reductase" evidence="23">
    <location>
        <begin position="28"/>
        <end position="576"/>
    </location>
</feature>
<evidence type="ECO:0000259" key="24">
    <source>
        <dbReference type="PROSITE" id="PS51007"/>
    </source>
</evidence>
<dbReference type="InterPro" id="IPR036909">
    <property type="entry name" value="Cyt_c-like_dom_sf"/>
</dbReference>
<comment type="catalytic activity">
    <reaction evidence="15">
        <text>A + NH4(+) + H2O = hydroxylamine + AH2 + H(+)</text>
        <dbReference type="Rhea" id="RHEA:22052"/>
        <dbReference type="ChEBI" id="CHEBI:13193"/>
        <dbReference type="ChEBI" id="CHEBI:15377"/>
        <dbReference type="ChEBI" id="CHEBI:15378"/>
        <dbReference type="ChEBI" id="CHEBI:15429"/>
        <dbReference type="ChEBI" id="CHEBI:17499"/>
        <dbReference type="ChEBI" id="CHEBI:28938"/>
        <dbReference type="EC" id="1.7.99.1"/>
    </reaction>
</comment>
<feature type="region of interest" description="Disordered" evidence="22">
    <location>
        <begin position="31"/>
        <end position="53"/>
    </location>
</feature>
<evidence type="ECO:0000256" key="11">
    <source>
        <dbReference type="ARBA" id="ARBA00022982"/>
    </source>
</evidence>
<sequence length="576" mass="63325">MMKKDWYLKPLAVAVTTVALGISAAQAQDGHKGVDESKSAYQGAPSAMDPKSAKVVTSPGAPDLTEAEFEKAKEIYFQRCAGCHGVLRKGATGKPLTTDITQERGLEYLKAFITYGSAAGMPNWGTSGDLTDDEVELMAKYVMHEPPVPPEFGMPEMMETWEVKVAPEDRPTEQMNDLDIENLFSVTLRDAGQIALIDGASKEIVKILDTGYAVHISRMSASGRYLFVIGRDAKVDMIDLWMEDPSIVATIKIGMEARSVETSKFEGYEDDLAIAGAYWPPQYVIMDGETLEPKKIVSTRGMTVDTQEYHPEPRVAAIVASHQHPEFIVNVKETGKVQLVNYENLDALSMVEIDTSRFLHDGGWDASGRYFLTAANESNQIVVIDAQERELEAIVDVGKIPHPGRGANFVDPEFGPVWATSHLGDNTIQLIGTDPEGHPDNAWQVVRTLEGQGGGSLFIKTHPESDNLYVDTALNPGEGPSQSVAVFDVNDLEAGYEVLPIAEWADVGEGVKRVVQPEYNQAGDEVWFSVWNTMDETSALVIVDDETRELKHVIKDERLVTPTGKFNVINTQKDIY</sequence>
<evidence type="ECO:0000256" key="10">
    <source>
        <dbReference type="ARBA" id="ARBA00022764"/>
    </source>
</evidence>
<evidence type="ECO:0000256" key="3">
    <source>
        <dbReference type="ARBA" id="ARBA00004418"/>
    </source>
</evidence>
<evidence type="ECO:0000313" key="26">
    <source>
        <dbReference type="Proteomes" id="UP000295212"/>
    </source>
</evidence>
<feature type="domain" description="Cytochrome c" evidence="24">
    <location>
        <begin position="67"/>
        <end position="146"/>
    </location>
</feature>
<dbReference type="GO" id="GO:0050418">
    <property type="term" value="F:hydroxylamine reductase activity"/>
    <property type="evidence" value="ECO:0007669"/>
    <property type="project" value="UniProtKB-EC"/>
</dbReference>
<evidence type="ECO:0000256" key="18">
    <source>
        <dbReference type="ARBA" id="ARBA00075012"/>
    </source>
</evidence>
<keyword evidence="6" id="KW-0813">Transport</keyword>
<protein>
    <recommendedName>
        <fullName evidence="17">Nitrite reductase</fullName>
        <ecNumber evidence="5">1.7.2.1</ecNumber>
        <ecNumber evidence="16">1.7.99.1</ecNumber>
    </recommendedName>
    <alternativeName>
        <fullName evidence="19">Cytochrome cd1</fullName>
    </alternativeName>
    <alternativeName>
        <fullName evidence="20">Cytochrome oxidase</fullName>
    </alternativeName>
    <alternativeName>
        <fullName evidence="18">Hydroxylamine reductase</fullName>
    </alternativeName>
</protein>
<dbReference type="InterPro" id="IPR009056">
    <property type="entry name" value="Cyt_c-like_dom"/>
</dbReference>
<evidence type="ECO:0000256" key="7">
    <source>
        <dbReference type="ARBA" id="ARBA00022617"/>
    </source>
</evidence>
<dbReference type="SUPFAM" id="SSF46626">
    <property type="entry name" value="Cytochrome c"/>
    <property type="match status" value="1"/>
</dbReference>
<comment type="cofactor">
    <cofactor evidence="1">
        <name>heme c</name>
        <dbReference type="ChEBI" id="CHEBI:61717"/>
    </cofactor>
</comment>
<dbReference type="GO" id="GO:0050421">
    <property type="term" value="F:nitrite reductase (NO-forming) activity"/>
    <property type="evidence" value="ECO:0007669"/>
    <property type="project" value="UniProtKB-EC"/>
</dbReference>
<comment type="catalytic activity">
    <reaction evidence="14">
        <text>nitric oxide + Fe(III)-[cytochrome c] + H2O = Fe(II)-[cytochrome c] + nitrite + 2 H(+)</text>
        <dbReference type="Rhea" id="RHEA:15233"/>
        <dbReference type="Rhea" id="RHEA-COMP:10350"/>
        <dbReference type="Rhea" id="RHEA-COMP:14399"/>
        <dbReference type="ChEBI" id="CHEBI:15377"/>
        <dbReference type="ChEBI" id="CHEBI:15378"/>
        <dbReference type="ChEBI" id="CHEBI:16301"/>
        <dbReference type="ChEBI" id="CHEBI:16480"/>
        <dbReference type="ChEBI" id="CHEBI:29033"/>
        <dbReference type="ChEBI" id="CHEBI:29034"/>
        <dbReference type="EC" id="1.7.2.1"/>
    </reaction>
</comment>
<comment type="cofactor">
    <cofactor evidence="2">
        <name>heme</name>
        <dbReference type="ChEBI" id="CHEBI:30413"/>
    </cofactor>
</comment>
<evidence type="ECO:0000256" key="2">
    <source>
        <dbReference type="ARBA" id="ARBA00001971"/>
    </source>
</evidence>
<evidence type="ECO:0000313" key="25">
    <source>
        <dbReference type="EMBL" id="TDR56912.1"/>
    </source>
</evidence>
<proteinExistence type="predicted"/>
<dbReference type="AlphaFoldDB" id="A0A4R6ZWJ8"/>
<keyword evidence="11" id="KW-0249">Electron transport</keyword>
<dbReference type="InterPro" id="IPR011048">
    <property type="entry name" value="Haem_d1_sf"/>
</dbReference>
<evidence type="ECO:0000256" key="1">
    <source>
        <dbReference type="ARBA" id="ARBA00001926"/>
    </source>
</evidence>
<keyword evidence="8 21" id="KW-0479">Metal-binding</keyword>
<accession>A0A4R6ZWJ8</accession>
<evidence type="ECO:0000256" key="6">
    <source>
        <dbReference type="ARBA" id="ARBA00022448"/>
    </source>
</evidence>
<keyword evidence="10" id="KW-0574">Periplasm</keyword>
<dbReference type="EC" id="1.7.2.1" evidence="5"/>
<evidence type="ECO:0000256" key="5">
    <source>
        <dbReference type="ARBA" id="ARBA00011882"/>
    </source>
</evidence>
<dbReference type="Pfam" id="PF02239">
    <property type="entry name" value="Cytochrom_D1"/>
    <property type="match status" value="1"/>
</dbReference>
<evidence type="ECO:0000256" key="17">
    <source>
        <dbReference type="ARBA" id="ARBA00071688"/>
    </source>
</evidence>
<dbReference type="InterPro" id="IPR051200">
    <property type="entry name" value="Host-pathogen_enzymatic-act"/>
</dbReference>
<dbReference type="Proteomes" id="UP000295212">
    <property type="component" value="Unassembled WGS sequence"/>
</dbReference>
<evidence type="ECO:0000256" key="21">
    <source>
        <dbReference type="PROSITE-ProRule" id="PRU00433"/>
    </source>
</evidence>
<comment type="subunit">
    <text evidence="4">Homodimer.</text>
</comment>
<dbReference type="PROSITE" id="PS51007">
    <property type="entry name" value="CYTC"/>
    <property type="match status" value="1"/>
</dbReference>
<dbReference type="GO" id="GO:0046872">
    <property type="term" value="F:metal ion binding"/>
    <property type="evidence" value="ECO:0007669"/>
    <property type="project" value="UniProtKB-KW"/>
</dbReference>
<dbReference type="FunFam" id="1.10.760.10:FF:000027">
    <property type="entry name" value="Nitrite reductase"/>
    <property type="match status" value="1"/>
</dbReference>
<reference evidence="25 26" key="1">
    <citation type="submission" date="2019-03" db="EMBL/GenBank/DDBJ databases">
        <title>Genomic Encyclopedia of Type Strains, Phase III (KMG-III): the genomes of soil and plant-associated and newly described type strains.</title>
        <authorList>
            <person name="Whitman W."/>
        </authorList>
    </citation>
    <scope>NUCLEOTIDE SEQUENCE [LARGE SCALE GENOMIC DNA]</scope>
    <source>
        <strain evidence="25 26">CECT 5797</strain>
    </source>
</reference>
<dbReference type="SUPFAM" id="SSF51004">
    <property type="entry name" value="C-terminal (heme d1) domain of cytochrome cd1-nitrite reductase"/>
    <property type="match status" value="1"/>
</dbReference>
<dbReference type="FunFam" id="2.140.10.20:FF:000001">
    <property type="entry name" value="Nitrite reductase NirS"/>
    <property type="match status" value="1"/>
</dbReference>
<dbReference type="PANTHER" id="PTHR47197">
    <property type="entry name" value="PROTEIN NIRF"/>
    <property type="match status" value="1"/>
</dbReference>
<dbReference type="Gene3D" id="1.10.760.10">
    <property type="entry name" value="Cytochrome c-like domain"/>
    <property type="match status" value="1"/>
</dbReference>
<dbReference type="CDD" id="cd20779">
    <property type="entry name" value="8prop_hemeD1_NirS"/>
    <property type="match status" value="1"/>
</dbReference>
<dbReference type="GO" id="GO:0009055">
    <property type="term" value="F:electron transfer activity"/>
    <property type="evidence" value="ECO:0007669"/>
    <property type="project" value="InterPro"/>
</dbReference>
<dbReference type="Gene3D" id="2.140.10.20">
    <property type="entry name" value="C-terminal (heme d1) domain of cytochrome cd1-nitrite reductase"/>
    <property type="match status" value="1"/>
</dbReference>
<dbReference type="RefSeq" id="WP_133634438.1">
    <property type="nucleotide sequence ID" value="NZ_SNZJ01000002.1"/>
</dbReference>
<evidence type="ECO:0000256" key="20">
    <source>
        <dbReference type="ARBA" id="ARBA00080115"/>
    </source>
</evidence>
<evidence type="ECO:0000256" key="8">
    <source>
        <dbReference type="ARBA" id="ARBA00022723"/>
    </source>
</evidence>
<keyword evidence="7 21" id="KW-0349">Heme</keyword>
<keyword evidence="12" id="KW-0560">Oxidoreductase</keyword>
<organism evidence="25 26">
    <name type="scientific">Halomonas ventosae</name>
    <dbReference type="NCBI Taxonomy" id="229007"/>
    <lineage>
        <taxon>Bacteria</taxon>
        <taxon>Pseudomonadati</taxon>
        <taxon>Pseudomonadota</taxon>
        <taxon>Gammaproteobacteria</taxon>
        <taxon>Oceanospirillales</taxon>
        <taxon>Halomonadaceae</taxon>
        <taxon>Halomonas</taxon>
    </lineage>
</organism>
<evidence type="ECO:0000256" key="9">
    <source>
        <dbReference type="ARBA" id="ARBA00022729"/>
    </source>
</evidence>
<dbReference type="PANTHER" id="PTHR47197:SF3">
    <property type="entry name" value="DIHYDRO-HEME D1 DEHYDROGENASE"/>
    <property type="match status" value="1"/>
</dbReference>